<evidence type="ECO:0000256" key="5">
    <source>
        <dbReference type="ARBA" id="ARBA00023180"/>
    </source>
</evidence>
<feature type="transmembrane region" description="Helical" evidence="7">
    <location>
        <begin position="173"/>
        <end position="197"/>
    </location>
</feature>
<evidence type="ECO:0000256" key="4">
    <source>
        <dbReference type="ARBA" id="ARBA00023136"/>
    </source>
</evidence>
<feature type="transmembrane region" description="Helical" evidence="7">
    <location>
        <begin position="49"/>
        <end position="74"/>
    </location>
</feature>
<keyword evidence="3 7" id="KW-1133">Transmembrane helix</keyword>
<feature type="transmembrane region" description="Helical" evidence="7">
    <location>
        <begin position="351"/>
        <end position="375"/>
    </location>
</feature>
<evidence type="ECO:0000313" key="10">
    <source>
        <dbReference type="Proteomes" id="UP001498421"/>
    </source>
</evidence>
<feature type="transmembrane region" description="Helical" evidence="7">
    <location>
        <begin position="244"/>
        <end position="263"/>
    </location>
</feature>
<evidence type="ECO:0000256" key="7">
    <source>
        <dbReference type="SAM" id="Phobius"/>
    </source>
</evidence>
<dbReference type="Proteomes" id="UP001498421">
    <property type="component" value="Unassembled WGS sequence"/>
</dbReference>
<keyword evidence="10" id="KW-1185">Reference proteome</keyword>
<accession>A0ABR1HZV3</accession>
<keyword evidence="5" id="KW-0325">Glycoprotein</keyword>
<feature type="region of interest" description="Disordered" evidence="6">
    <location>
        <begin position="522"/>
        <end position="551"/>
    </location>
</feature>
<feature type="transmembrane region" description="Helical" evidence="7">
    <location>
        <begin position="204"/>
        <end position="224"/>
    </location>
</feature>
<comment type="caution">
    <text evidence="9">The sequence shown here is derived from an EMBL/GenBank/DDBJ whole genome shotgun (WGS) entry which is preliminary data.</text>
</comment>
<dbReference type="PANTHER" id="PTHR23501">
    <property type="entry name" value="MAJOR FACILITATOR SUPERFAMILY"/>
    <property type="match status" value="1"/>
</dbReference>
<dbReference type="InterPro" id="IPR005829">
    <property type="entry name" value="Sugar_transporter_CS"/>
</dbReference>
<dbReference type="PANTHER" id="PTHR23501:SF43">
    <property type="entry name" value="MULTIDRUG TRANSPORTER, PUTATIVE (AFU_ORTHOLOGUE AFUA_6G03040)-RELATED"/>
    <property type="match status" value="1"/>
</dbReference>
<keyword evidence="4 7" id="KW-0472">Membrane</keyword>
<evidence type="ECO:0000256" key="1">
    <source>
        <dbReference type="ARBA" id="ARBA00004141"/>
    </source>
</evidence>
<proteinExistence type="predicted"/>
<feature type="compositionally biased region" description="Basic and acidic residues" evidence="6">
    <location>
        <begin position="525"/>
        <end position="536"/>
    </location>
</feature>
<organism evidence="9 10">
    <name type="scientific">Neonectria magnoliae</name>
    <dbReference type="NCBI Taxonomy" id="2732573"/>
    <lineage>
        <taxon>Eukaryota</taxon>
        <taxon>Fungi</taxon>
        <taxon>Dikarya</taxon>
        <taxon>Ascomycota</taxon>
        <taxon>Pezizomycotina</taxon>
        <taxon>Sordariomycetes</taxon>
        <taxon>Hypocreomycetidae</taxon>
        <taxon>Hypocreales</taxon>
        <taxon>Nectriaceae</taxon>
        <taxon>Neonectria</taxon>
    </lineage>
</organism>
<feature type="transmembrane region" description="Helical" evidence="7">
    <location>
        <begin position="275"/>
        <end position="292"/>
    </location>
</feature>
<evidence type="ECO:0000259" key="8">
    <source>
        <dbReference type="PROSITE" id="PS50850"/>
    </source>
</evidence>
<reference evidence="9 10" key="1">
    <citation type="journal article" date="2025" name="Microbiol. Resour. Announc.">
        <title>Draft genome sequences for Neonectria magnoliae and Neonectria punicea, canker pathogens of Liriodendron tulipifera and Acer saccharum in West Virginia.</title>
        <authorList>
            <person name="Petronek H.M."/>
            <person name="Kasson M.T."/>
            <person name="Metheny A.M."/>
            <person name="Stauder C.M."/>
            <person name="Lovett B."/>
            <person name="Lynch S.C."/>
            <person name="Garnas J.R."/>
            <person name="Kasson L.R."/>
            <person name="Stajich J.E."/>
        </authorList>
    </citation>
    <scope>NUCLEOTIDE SEQUENCE [LARGE SCALE GENOMIC DNA]</scope>
    <source>
        <strain evidence="9 10">NRRL 64651</strain>
    </source>
</reference>
<dbReference type="Pfam" id="PF07690">
    <property type="entry name" value="MFS_1"/>
    <property type="match status" value="1"/>
</dbReference>
<protein>
    <recommendedName>
        <fullName evidence="8">Major facilitator superfamily (MFS) profile domain-containing protein</fullName>
    </recommendedName>
</protein>
<evidence type="ECO:0000313" key="9">
    <source>
        <dbReference type="EMBL" id="KAK7426524.1"/>
    </source>
</evidence>
<dbReference type="EMBL" id="JAZAVK010000065">
    <property type="protein sequence ID" value="KAK7426524.1"/>
    <property type="molecule type" value="Genomic_DNA"/>
</dbReference>
<evidence type="ECO:0000256" key="6">
    <source>
        <dbReference type="SAM" id="MobiDB-lite"/>
    </source>
</evidence>
<feature type="transmembrane region" description="Helical" evidence="7">
    <location>
        <begin position="387"/>
        <end position="409"/>
    </location>
</feature>
<dbReference type="PROSITE" id="PS00216">
    <property type="entry name" value="SUGAR_TRANSPORT_1"/>
    <property type="match status" value="1"/>
</dbReference>
<feature type="transmembrane region" description="Helical" evidence="7">
    <location>
        <begin position="86"/>
        <end position="104"/>
    </location>
</feature>
<feature type="domain" description="Major facilitator superfamily (MFS) profile" evidence="8">
    <location>
        <begin position="51"/>
        <end position="515"/>
    </location>
</feature>
<gene>
    <name evidence="9" type="ORF">QQZ08_006983</name>
</gene>
<dbReference type="InterPro" id="IPR036259">
    <property type="entry name" value="MFS_trans_sf"/>
</dbReference>
<dbReference type="InterPro" id="IPR020846">
    <property type="entry name" value="MFS_dom"/>
</dbReference>
<evidence type="ECO:0000256" key="2">
    <source>
        <dbReference type="ARBA" id="ARBA00022692"/>
    </source>
</evidence>
<evidence type="ECO:0000256" key="3">
    <source>
        <dbReference type="ARBA" id="ARBA00022989"/>
    </source>
</evidence>
<sequence>MANDYNLSLPYPNPSLGQMATLEEGSGSDRPSTAVSGIQKHAVTGARQIVLVLSLLTGLLFSTLDTSIVSTSLVTVSQDLNDFVNAPWIVLAYLLTYMGFAVCMSKLSDIYGRRNMLVISWVIFVGFSQGCGSATSMTALIVCRAFQGMGASGLYSLTQIGLVEVGPSHRPSLIGAMVGATLAVAFVLGPIVGGAIAQLSDWRWLFNMNIPFGLVTILCITNFWPPEEVAPFFSWKTFTSIDFIGSATLLSSSGFLVFAVQQAGSQTYAWKSPEIISALAISGVSWVVFVWWEVLLETKPYRRVEPIFPIRLMLRRVYSAGFLVTMFTGFPYISLSIVIPERFQIVNREGVLMAGLHILPLLGACAVGSFLGGAISSPDASVKAQYGFQVIFGLGVGLSFSAATIMTSILAAERSELASAQGAVSQARVLGGCIGLSTCTVIFNAHVNEYLGTHLTPEQLEDLHRSPLSSLHLPLDLQDLIRHVYADAFAEEIKVMTLVCAVMVVIALFTLERHPAPLERLTASNKDDLTSRRDSDSGTEMTVVARTPPSV</sequence>
<name>A0ABR1HZV3_9HYPO</name>
<keyword evidence="2 7" id="KW-0812">Transmembrane</keyword>
<dbReference type="PROSITE" id="PS50850">
    <property type="entry name" value="MFS"/>
    <property type="match status" value="1"/>
</dbReference>
<dbReference type="InterPro" id="IPR011701">
    <property type="entry name" value="MFS"/>
</dbReference>
<comment type="subcellular location">
    <subcellularLocation>
        <location evidence="1">Membrane</location>
        <topology evidence="1">Multi-pass membrane protein</topology>
    </subcellularLocation>
</comment>
<dbReference type="Gene3D" id="1.20.1720.10">
    <property type="entry name" value="Multidrug resistance protein D"/>
    <property type="match status" value="1"/>
</dbReference>
<dbReference type="SUPFAM" id="SSF103473">
    <property type="entry name" value="MFS general substrate transporter"/>
    <property type="match status" value="1"/>
</dbReference>
<feature type="transmembrane region" description="Helical" evidence="7">
    <location>
        <begin position="116"/>
        <end position="142"/>
    </location>
</feature>
<feature type="transmembrane region" description="Helical" evidence="7">
    <location>
        <begin position="317"/>
        <end position="339"/>
    </location>
</feature>